<keyword evidence="5" id="KW-1185">Reference proteome</keyword>
<evidence type="ECO:0000313" key="5">
    <source>
        <dbReference type="Proteomes" id="UP001626550"/>
    </source>
</evidence>
<gene>
    <name evidence="4" type="ORF">Ciccas_001797</name>
</gene>
<dbReference type="InterPro" id="IPR036249">
    <property type="entry name" value="Thioredoxin-like_sf"/>
</dbReference>
<protein>
    <recommendedName>
        <fullName evidence="2">Thioredoxin domain-containing protein 17</fullName>
    </recommendedName>
</protein>
<evidence type="ECO:0000256" key="2">
    <source>
        <dbReference type="ARBA" id="ARBA00016949"/>
    </source>
</evidence>
<dbReference type="InterPro" id="IPR045108">
    <property type="entry name" value="TXNDC17-like"/>
</dbReference>
<dbReference type="EMBL" id="JBJKFK010000127">
    <property type="protein sequence ID" value="KAL3319541.1"/>
    <property type="molecule type" value="Genomic_DNA"/>
</dbReference>
<comment type="caution">
    <text evidence="4">The sequence shown here is derived from an EMBL/GenBank/DDBJ whole genome shotgun (WGS) entry which is preliminary data.</text>
</comment>
<dbReference type="SUPFAM" id="SSF52833">
    <property type="entry name" value="Thioredoxin-like"/>
    <property type="match status" value="1"/>
</dbReference>
<name>A0ABD2QLB9_9PLAT</name>
<evidence type="ECO:0000259" key="3">
    <source>
        <dbReference type="Pfam" id="PF06110"/>
    </source>
</evidence>
<sequence>MFHIHLVQMQTGFENIDKMLDAARDELTRDESVFLFFYGNVDETSGKSWCSDCDNAKPIINPLIDEKKVKVLAMPVGSREEWRADQNLFRNHRLLDLTSVPTLLQVKMNDDGELIEKMRLGDRDCQDKSKVLNLFSQS</sequence>
<dbReference type="Pfam" id="PF06110">
    <property type="entry name" value="TXD17-like_Trx"/>
    <property type="match status" value="1"/>
</dbReference>
<dbReference type="Gene3D" id="3.40.30.10">
    <property type="entry name" value="Glutaredoxin"/>
    <property type="match status" value="1"/>
</dbReference>
<reference evidence="4 5" key="1">
    <citation type="submission" date="2024-11" db="EMBL/GenBank/DDBJ databases">
        <title>Adaptive evolution of stress response genes in parasites aligns with host niche diversity.</title>
        <authorList>
            <person name="Hahn C."/>
            <person name="Resl P."/>
        </authorList>
    </citation>
    <scope>NUCLEOTIDE SEQUENCE [LARGE SCALE GENOMIC DNA]</scope>
    <source>
        <strain evidence="4">EGGRZ-B1_66</strain>
        <tissue evidence="4">Body</tissue>
    </source>
</reference>
<organism evidence="4 5">
    <name type="scientific">Cichlidogyrus casuarinus</name>
    <dbReference type="NCBI Taxonomy" id="1844966"/>
    <lineage>
        <taxon>Eukaryota</taxon>
        <taxon>Metazoa</taxon>
        <taxon>Spiralia</taxon>
        <taxon>Lophotrochozoa</taxon>
        <taxon>Platyhelminthes</taxon>
        <taxon>Monogenea</taxon>
        <taxon>Monopisthocotylea</taxon>
        <taxon>Dactylogyridea</taxon>
        <taxon>Ancyrocephalidae</taxon>
        <taxon>Cichlidogyrus</taxon>
    </lineage>
</organism>
<dbReference type="InterPro" id="IPR010357">
    <property type="entry name" value="TXNDC17_dom"/>
</dbReference>
<proteinExistence type="inferred from homology"/>
<dbReference type="PANTHER" id="PTHR12452">
    <property type="entry name" value="42-9-9 PROTEIN-RELATED"/>
    <property type="match status" value="1"/>
</dbReference>
<dbReference type="Proteomes" id="UP001626550">
    <property type="component" value="Unassembled WGS sequence"/>
</dbReference>
<evidence type="ECO:0000256" key="1">
    <source>
        <dbReference type="ARBA" id="ARBA00008987"/>
    </source>
</evidence>
<accession>A0ABD2QLB9</accession>
<dbReference type="PANTHER" id="PTHR12452:SF0">
    <property type="entry name" value="THIOREDOXIN DOMAIN-CONTAINING PROTEIN 17"/>
    <property type="match status" value="1"/>
</dbReference>
<feature type="domain" description="Thioredoxin" evidence="3">
    <location>
        <begin position="11"/>
        <end position="136"/>
    </location>
</feature>
<dbReference type="AlphaFoldDB" id="A0ABD2QLB9"/>
<evidence type="ECO:0000313" key="4">
    <source>
        <dbReference type="EMBL" id="KAL3319541.1"/>
    </source>
</evidence>
<comment type="similarity">
    <text evidence="1">Belongs to the thioredoxin family.</text>
</comment>